<name>A0A6N6MYC0_9BACT</name>
<evidence type="ECO:0000313" key="2">
    <source>
        <dbReference type="EMBL" id="KAB1439058.1"/>
    </source>
</evidence>
<dbReference type="InterPro" id="IPR016683">
    <property type="entry name" value="Glyco_trans_28_RedA_prd"/>
</dbReference>
<dbReference type="GO" id="GO:0016758">
    <property type="term" value="F:hexosyltransferase activity"/>
    <property type="evidence" value="ECO:0007669"/>
    <property type="project" value="InterPro"/>
</dbReference>
<protein>
    <submittedName>
        <fullName evidence="2">Glycosyltransferase</fullName>
    </submittedName>
</protein>
<evidence type="ECO:0000313" key="3">
    <source>
        <dbReference type="Proteomes" id="UP000438699"/>
    </source>
</evidence>
<dbReference type="PANTHER" id="PTHR21015">
    <property type="entry name" value="UDP-N-ACETYLGLUCOSAMINE--N-ACETYLMURAMYL-(PENTAPEPTIDE) PYROPHOSPHORYL-UNDECAPRENOL N-ACETYLGLUCOSAMINE TRANSFERASE 1"/>
    <property type="match status" value="1"/>
</dbReference>
<reference evidence="2 3" key="1">
    <citation type="journal article" date="2017" name="Int. J. Syst. Evol. Microbiol.">
        <title>Desulfovibrio senegalensis sp. nov., a mesophilic sulfate reducer isolated from marine sediment.</title>
        <authorList>
            <person name="Thioye A."/>
            <person name="Gam Z.B.A."/>
            <person name="Mbengue M."/>
            <person name="Cayol J.L."/>
            <person name="Joseph-Bartoli M."/>
            <person name="Toure-Kane C."/>
            <person name="Labat M."/>
        </authorList>
    </citation>
    <scope>NUCLEOTIDE SEQUENCE [LARGE SCALE GENOMIC DNA]</scope>
    <source>
        <strain evidence="2 3">DSM 101509</strain>
    </source>
</reference>
<feature type="domain" description="Glycosyl transferase family 28 C-terminal" evidence="1">
    <location>
        <begin position="248"/>
        <end position="367"/>
    </location>
</feature>
<dbReference type="Gene3D" id="3.40.50.2000">
    <property type="entry name" value="Glycogen Phosphorylase B"/>
    <property type="match status" value="1"/>
</dbReference>
<proteinExistence type="predicted"/>
<dbReference type="PIRSF" id="PIRSF017085">
    <property type="entry name" value="Glycosyltransf_RedA_prd"/>
    <property type="match status" value="1"/>
</dbReference>
<dbReference type="SUPFAM" id="SSF53756">
    <property type="entry name" value="UDP-Glycosyltransferase/glycogen phosphorylase"/>
    <property type="match status" value="1"/>
</dbReference>
<dbReference type="Proteomes" id="UP000438699">
    <property type="component" value="Unassembled WGS sequence"/>
</dbReference>
<dbReference type="EMBL" id="WAIE01000008">
    <property type="protein sequence ID" value="KAB1439058.1"/>
    <property type="molecule type" value="Genomic_DNA"/>
</dbReference>
<evidence type="ECO:0000259" key="1">
    <source>
        <dbReference type="Pfam" id="PF04101"/>
    </source>
</evidence>
<keyword evidence="2" id="KW-0808">Transferase</keyword>
<sequence length="388" mass="44488">MTNDTYNILMYSHDTYGLGHIRRTMAIARTLVQPDVNILILTGSPIAGRYTLPQGVDFVRVPGMIKQSNTVYVPHSIKVAPEQAVAIRRNIITATTRTFKPDLFIVDKVPTGLKGEIKPTLRWIRKHCPCTRVVLGLRDILDNAKNTRCEWNRKQFTKVLRDLYTEIWVYGDQDLYDPVTEYSIPEDIAEKTHFTGYIPRKRPEVRVPKKKEKLVVVTIGGGGDGYPVLDNYLTMLENNGSVDFRTLMITGPFLPDHMLDDLARRARALGVRFTAFVKNLEKKIAQADLVISMGGYNTLCEILSQKKVSLIIPRDNPREEQLIRARVFGERGLVDYIKWDDLSPQTMRAKVDAMLDDPHPYQQAMNRFSMTGLDFMRNRLAEFRKEKE</sequence>
<dbReference type="Pfam" id="PF04101">
    <property type="entry name" value="Glyco_tran_28_C"/>
    <property type="match status" value="1"/>
</dbReference>
<keyword evidence="3" id="KW-1185">Reference proteome</keyword>
<dbReference type="AlphaFoldDB" id="A0A6N6MYC0"/>
<dbReference type="RefSeq" id="WP_151151844.1">
    <property type="nucleotide sequence ID" value="NZ_WAIE01000008.1"/>
</dbReference>
<dbReference type="InterPro" id="IPR007235">
    <property type="entry name" value="Glyco_trans_28_C"/>
</dbReference>
<comment type="caution">
    <text evidence="2">The sequence shown here is derived from an EMBL/GenBank/DDBJ whole genome shotgun (WGS) entry which is preliminary data.</text>
</comment>
<accession>A0A6N6MYC0</accession>
<organism evidence="2 3">
    <name type="scientific">Pseudodesulfovibrio senegalensis</name>
    <dbReference type="NCBI Taxonomy" id="1721087"/>
    <lineage>
        <taxon>Bacteria</taxon>
        <taxon>Pseudomonadati</taxon>
        <taxon>Thermodesulfobacteriota</taxon>
        <taxon>Desulfovibrionia</taxon>
        <taxon>Desulfovibrionales</taxon>
        <taxon>Desulfovibrionaceae</taxon>
    </lineage>
</organism>
<dbReference type="PANTHER" id="PTHR21015:SF28">
    <property type="entry name" value="SLL1722 PROTEIN"/>
    <property type="match status" value="1"/>
</dbReference>
<gene>
    <name evidence="2" type="ORF">F8A88_14210</name>
</gene>
<dbReference type="OrthoDB" id="9802126at2"/>